<dbReference type="Proteomes" id="UP001519460">
    <property type="component" value="Unassembled WGS sequence"/>
</dbReference>
<gene>
    <name evidence="1" type="ORF">BaRGS_00015769</name>
</gene>
<protein>
    <submittedName>
        <fullName evidence="1">Uncharacterized protein</fullName>
    </submittedName>
</protein>
<accession>A0ABD0L0U4</accession>
<proteinExistence type="predicted"/>
<dbReference type="AlphaFoldDB" id="A0ABD0L0U4"/>
<dbReference type="EMBL" id="JACVVK020000097">
    <property type="protein sequence ID" value="KAK7493039.1"/>
    <property type="molecule type" value="Genomic_DNA"/>
</dbReference>
<reference evidence="1 2" key="1">
    <citation type="journal article" date="2023" name="Sci. Data">
        <title>Genome assembly of the Korean intertidal mud-creeper Batillaria attramentaria.</title>
        <authorList>
            <person name="Patra A.K."/>
            <person name="Ho P.T."/>
            <person name="Jun S."/>
            <person name="Lee S.J."/>
            <person name="Kim Y."/>
            <person name="Won Y.J."/>
        </authorList>
    </citation>
    <scope>NUCLEOTIDE SEQUENCE [LARGE SCALE GENOMIC DNA]</scope>
    <source>
        <strain evidence="1">Wonlab-2016</strain>
    </source>
</reference>
<sequence>MPSCVFSVSNLSLAPQPVCADCTGHWSSDCLCRGQDVKHLTGVRLKGRVRTGGATIIRVSGDYGSRRAQQGMALAGRRRSRLLSGTSHCHADHYRASGGSWPSQVKHSIL</sequence>
<evidence type="ECO:0000313" key="1">
    <source>
        <dbReference type="EMBL" id="KAK7493039.1"/>
    </source>
</evidence>
<organism evidence="1 2">
    <name type="scientific">Batillaria attramentaria</name>
    <dbReference type="NCBI Taxonomy" id="370345"/>
    <lineage>
        <taxon>Eukaryota</taxon>
        <taxon>Metazoa</taxon>
        <taxon>Spiralia</taxon>
        <taxon>Lophotrochozoa</taxon>
        <taxon>Mollusca</taxon>
        <taxon>Gastropoda</taxon>
        <taxon>Caenogastropoda</taxon>
        <taxon>Sorbeoconcha</taxon>
        <taxon>Cerithioidea</taxon>
        <taxon>Batillariidae</taxon>
        <taxon>Batillaria</taxon>
    </lineage>
</organism>
<evidence type="ECO:0000313" key="2">
    <source>
        <dbReference type="Proteomes" id="UP001519460"/>
    </source>
</evidence>
<name>A0ABD0L0U4_9CAEN</name>
<comment type="caution">
    <text evidence="1">The sequence shown here is derived from an EMBL/GenBank/DDBJ whole genome shotgun (WGS) entry which is preliminary data.</text>
</comment>
<keyword evidence="2" id="KW-1185">Reference proteome</keyword>